<reference evidence="3 4" key="1">
    <citation type="journal article" date="2016" name="Nat. Commun.">
        <title>Thousands of microbial genomes shed light on interconnected biogeochemical processes in an aquifer system.</title>
        <authorList>
            <person name="Anantharaman K."/>
            <person name="Brown C.T."/>
            <person name="Hug L.A."/>
            <person name="Sharon I."/>
            <person name="Castelle C.J."/>
            <person name="Probst A.J."/>
            <person name="Thomas B.C."/>
            <person name="Singh A."/>
            <person name="Wilkins M.J."/>
            <person name="Karaoz U."/>
            <person name="Brodie E.L."/>
            <person name="Williams K.H."/>
            <person name="Hubbard S.S."/>
            <person name="Banfield J.F."/>
        </authorList>
    </citation>
    <scope>NUCLEOTIDE SEQUENCE [LARGE SCALE GENOMIC DNA]</scope>
</reference>
<evidence type="ECO:0000313" key="4">
    <source>
        <dbReference type="Proteomes" id="UP000178323"/>
    </source>
</evidence>
<dbReference type="InterPro" id="IPR052226">
    <property type="entry name" value="UPF0332_toxin"/>
</dbReference>
<comment type="similarity">
    <text evidence="1">Belongs to the UPF0332 family.</text>
</comment>
<dbReference type="Gene3D" id="1.20.120.330">
    <property type="entry name" value="Nucleotidyltransferases domain 2"/>
    <property type="match status" value="1"/>
</dbReference>
<proteinExistence type="inferred from homology"/>
<evidence type="ECO:0000313" key="3">
    <source>
        <dbReference type="EMBL" id="OGF20599.1"/>
    </source>
</evidence>
<dbReference type="InterPro" id="IPR007842">
    <property type="entry name" value="HEPN_dom"/>
</dbReference>
<sequence>MNKDSLQLKEAKDYLKLAKVYHDIAKCRDNKKEHWRGVVDADYNSAELCIKGLLKLKMLEIPSSHGGVVRKFSQYYILTGIVAKKYGRILNKSLRLRNLARYECSADIDEREIKDVNGLTKAMIKILEIGISKAV</sequence>
<dbReference type="Proteomes" id="UP000178323">
    <property type="component" value="Unassembled WGS sequence"/>
</dbReference>
<feature type="domain" description="HEPN" evidence="2">
    <location>
        <begin position="31"/>
        <end position="128"/>
    </location>
</feature>
<accession>A0A1F5S1Q8</accession>
<evidence type="ECO:0000259" key="2">
    <source>
        <dbReference type="Pfam" id="PF05168"/>
    </source>
</evidence>
<dbReference type="AlphaFoldDB" id="A0A1F5S1Q8"/>
<organism evidence="3 4">
    <name type="scientific">Candidatus Falkowbacteria bacterium RBG_13_39_14</name>
    <dbReference type="NCBI Taxonomy" id="1797985"/>
    <lineage>
        <taxon>Bacteria</taxon>
        <taxon>Candidatus Falkowiibacteriota</taxon>
    </lineage>
</organism>
<name>A0A1F5S1Q8_9BACT</name>
<evidence type="ECO:0000256" key="1">
    <source>
        <dbReference type="ARBA" id="ARBA00038248"/>
    </source>
</evidence>
<dbReference type="Pfam" id="PF05168">
    <property type="entry name" value="HEPN"/>
    <property type="match status" value="1"/>
</dbReference>
<comment type="caution">
    <text evidence="3">The sequence shown here is derived from an EMBL/GenBank/DDBJ whole genome shotgun (WGS) entry which is preliminary data.</text>
</comment>
<protein>
    <recommendedName>
        <fullName evidence="2">HEPN domain-containing protein</fullName>
    </recommendedName>
</protein>
<gene>
    <name evidence="3" type="ORF">A2Y83_01670</name>
</gene>
<dbReference type="PANTHER" id="PTHR36565:SF1">
    <property type="entry name" value="UPF0332 PROTEIN TM_1000"/>
    <property type="match status" value="1"/>
</dbReference>
<dbReference type="PANTHER" id="PTHR36565">
    <property type="entry name" value="UPF0332 PROTEIN TM_1000"/>
    <property type="match status" value="1"/>
</dbReference>
<dbReference type="EMBL" id="MFFS01000083">
    <property type="protein sequence ID" value="OGF20599.1"/>
    <property type="molecule type" value="Genomic_DNA"/>
</dbReference>